<feature type="compositionally biased region" description="Basic and acidic residues" evidence="1">
    <location>
        <begin position="15"/>
        <end position="25"/>
    </location>
</feature>
<dbReference type="Proteomes" id="UP000053244">
    <property type="component" value="Unassembled WGS sequence"/>
</dbReference>
<dbReference type="Gene3D" id="3.40.50.1110">
    <property type="entry name" value="SGNH hydrolase"/>
    <property type="match status" value="1"/>
</dbReference>
<dbReference type="SUPFAM" id="SSF52266">
    <property type="entry name" value="SGNH hydrolase"/>
    <property type="match status" value="1"/>
</dbReference>
<gene>
    <name evidence="2" type="ORF">ADL15_43685</name>
</gene>
<dbReference type="AlphaFoldDB" id="A0A101JCS6"/>
<dbReference type="EMBL" id="LLZH01000321">
    <property type="protein sequence ID" value="KUL24404.1"/>
    <property type="molecule type" value="Genomic_DNA"/>
</dbReference>
<sequence>MFVNGRRGGPSAGGDPREATGENRNRRQNGQNLGRHEAGSDDERDAAAASTRSDHPRSPSPWRISLSTAARGLRLALTAVLALVLSYTAVGAAPVAAATSSPIAGLTLINDVSRRPVLGVSPILDGTVVDLTRLANRHLSIRADLVDGATAGSLRFTLTGAKGTSWTRTESVAPYFLCNDYVDCPLLATADTYTLTVQAYTGTNATAATLGTASTIRFTISATAVASTAIDVLFVGNSLIGTATASTGQDTPRVLQSMAAATGRTVTVTEVIHFGNTLAQTWNAGEVAAAVNGTKKYDYVVLQEYSSLVATDLPAASSTLVGTYAPAVAKVLKPAGKVVLFKNWATVDPAPFPSRAAYVAALDKNYATLAARLTLPGIVAPVSDTFEPLIAANGTSYLIVADGKHPHGRAIYLNAATLYGILFRTSPRPVPNLYVDSDTTTAPALRDAAATAIGY</sequence>
<comment type="caution">
    <text evidence="2">The sequence shown here is derived from an EMBL/GenBank/DDBJ whole genome shotgun (WGS) entry which is preliminary data.</text>
</comment>
<accession>A0A101JCS6</accession>
<feature type="compositionally biased region" description="Gly residues" evidence="1">
    <location>
        <begin position="1"/>
        <end position="12"/>
    </location>
</feature>
<proteinExistence type="predicted"/>
<evidence type="ECO:0000313" key="3">
    <source>
        <dbReference type="Proteomes" id="UP000053244"/>
    </source>
</evidence>
<name>A0A101JCS6_9ACTN</name>
<protein>
    <submittedName>
        <fullName evidence="2">Uncharacterized protein</fullName>
    </submittedName>
</protein>
<organism evidence="2 3">
    <name type="scientific">Actinoplanes awajinensis subsp. mycoplanecinus</name>
    <dbReference type="NCBI Taxonomy" id="135947"/>
    <lineage>
        <taxon>Bacteria</taxon>
        <taxon>Bacillati</taxon>
        <taxon>Actinomycetota</taxon>
        <taxon>Actinomycetes</taxon>
        <taxon>Micromonosporales</taxon>
        <taxon>Micromonosporaceae</taxon>
        <taxon>Actinoplanes</taxon>
    </lineage>
</organism>
<evidence type="ECO:0000313" key="2">
    <source>
        <dbReference type="EMBL" id="KUL24404.1"/>
    </source>
</evidence>
<evidence type="ECO:0000256" key="1">
    <source>
        <dbReference type="SAM" id="MobiDB-lite"/>
    </source>
</evidence>
<reference evidence="2 3" key="1">
    <citation type="submission" date="2015-10" db="EMBL/GenBank/DDBJ databases">
        <authorList>
            <person name="Gilbert D.G."/>
        </authorList>
    </citation>
    <scope>NUCLEOTIDE SEQUENCE [LARGE SCALE GENOMIC DNA]</scope>
    <source>
        <strain evidence="2 3">NRRL B-16712</strain>
    </source>
</reference>
<dbReference type="InterPro" id="IPR036514">
    <property type="entry name" value="SGNH_hydro_sf"/>
</dbReference>
<feature type="region of interest" description="Disordered" evidence="1">
    <location>
        <begin position="1"/>
        <end position="62"/>
    </location>
</feature>
<keyword evidence="3" id="KW-1185">Reference proteome</keyword>